<dbReference type="CDD" id="cd00180">
    <property type="entry name" value="PKc"/>
    <property type="match status" value="1"/>
</dbReference>
<dbReference type="STRING" id="413071.G9MUA2"/>
<dbReference type="GO" id="GO:0044773">
    <property type="term" value="P:mitotic DNA damage checkpoint signaling"/>
    <property type="evidence" value="ECO:0007669"/>
    <property type="project" value="TreeGrafter"/>
</dbReference>
<dbReference type="InterPro" id="IPR000719">
    <property type="entry name" value="Prot_kinase_dom"/>
</dbReference>
<dbReference type="SMART" id="SM00220">
    <property type="entry name" value="S_TKc"/>
    <property type="match status" value="1"/>
</dbReference>
<protein>
    <recommendedName>
        <fullName evidence="1">Protein kinase domain-containing protein</fullName>
    </recommendedName>
</protein>
<dbReference type="HOGENOM" id="CLU_767395_0_0_1"/>
<dbReference type="RefSeq" id="XP_013956165.1">
    <property type="nucleotide sequence ID" value="XM_014100690.1"/>
</dbReference>
<feature type="domain" description="Protein kinase" evidence="1">
    <location>
        <begin position="2"/>
        <end position="277"/>
    </location>
</feature>
<sequence>MERTNILLGEGAYGRVYEATDRAYVVKVMIVNDEKRIKAAEAECEIHKSLRHHGNLNQLLLDDSGGDLTNLNPQHAVIFADSLLRQMIPVLNYLRKKSVIHRDIKPENILFEYEVGYCKFFLSDFGGVKDLNMGSAHTRRGSSAFIAPEMRDRRLGDQSHALDVYSLFVTTLYVVDESFRTAESAKKYSRILISKGRIQEALKFIHGNIRDHMKTWPESHIEGLQLVHELANLYLGASQVSKAIVLLEYVVAVRKQRLHVTDQYRIASEQDLASAYLLASVYIEGGRIKDYINGSWYRSPQLKMVTSYNDANDDKSFDDLLMQLKWASPEKLEDMESGLAAQKATELLEAVVKSQKVTKVL</sequence>
<name>G9MUA2_HYPVG</name>
<dbReference type="PANTHER" id="PTHR44167:SF24">
    <property type="entry name" value="SERINE_THREONINE-PROTEIN KINASE CHK2"/>
    <property type="match status" value="1"/>
</dbReference>
<dbReference type="InParanoid" id="G9MUA2"/>
<proteinExistence type="predicted"/>
<dbReference type="InterPro" id="IPR011990">
    <property type="entry name" value="TPR-like_helical_dom_sf"/>
</dbReference>
<organism evidence="2 3">
    <name type="scientific">Hypocrea virens (strain Gv29-8 / FGSC 10586)</name>
    <name type="common">Gliocladium virens</name>
    <name type="synonym">Trichoderma virens</name>
    <dbReference type="NCBI Taxonomy" id="413071"/>
    <lineage>
        <taxon>Eukaryota</taxon>
        <taxon>Fungi</taxon>
        <taxon>Dikarya</taxon>
        <taxon>Ascomycota</taxon>
        <taxon>Pezizomycotina</taxon>
        <taxon>Sordariomycetes</taxon>
        <taxon>Hypocreomycetidae</taxon>
        <taxon>Hypocreales</taxon>
        <taxon>Hypocreaceae</taxon>
        <taxon>Trichoderma</taxon>
    </lineage>
</organism>
<dbReference type="PROSITE" id="PS00108">
    <property type="entry name" value="PROTEIN_KINASE_ST"/>
    <property type="match status" value="1"/>
</dbReference>
<dbReference type="EMBL" id="ABDF02000050">
    <property type="protein sequence ID" value="EHK21972.1"/>
    <property type="molecule type" value="Genomic_DNA"/>
</dbReference>
<dbReference type="eggNOG" id="KOG4279">
    <property type="taxonomic scope" value="Eukaryota"/>
</dbReference>
<dbReference type="SUPFAM" id="SSF56112">
    <property type="entry name" value="Protein kinase-like (PK-like)"/>
    <property type="match status" value="1"/>
</dbReference>
<dbReference type="Gene3D" id="1.25.40.10">
    <property type="entry name" value="Tetratricopeptide repeat domain"/>
    <property type="match status" value="1"/>
</dbReference>
<dbReference type="GO" id="GO:0004674">
    <property type="term" value="F:protein serine/threonine kinase activity"/>
    <property type="evidence" value="ECO:0007669"/>
    <property type="project" value="TreeGrafter"/>
</dbReference>
<dbReference type="OrthoDB" id="4062651at2759"/>
<dbReference type="GeneID" id="25797423"/>
<evidence type="ECO:0000313" key="3">
    <source>
        <dbReference type="Proteomes" id="UP000007115"/>
    </source>
</evidence>
<evidence type="ECO:0000259" key="1">
    <source>
        <dbReference type="PROSITE" id="PS50011"/>
    </source>
</evidence>
<gene>
    <name evidence="2" type="ORF">TRIVIDRAFT_71034</name>
</gene>
<dbReference type="InterPro" id="IPR008271">
    <property type="entry name" value="Ser/Thr_kinase_AS"/>
</dbReference>
<dbReference type="Pfam" id="PF00069">
    <property type="entry name" value="Pkinase"/>
    <property type="match status" value="1"/>
</dbReference>
<dbReference type="PANTHER" id="PTHR44167">
    <property type="entry name" value="OVARIAN-SPECIFIC SERINE/THREONINE-PROTEIN KINASE LOK-RELATED"/>
    <property type="match status" value="1"/>
</dbReference>
<keyword evidence="3" id="KW-1185">Reference proteome</keyword>
<dbReference type="PROSITE" id="PS50011">
    <property type="entry name" value="PROTEIN_KINASE_DOM"/>
    <property type="match status" value="1"/>
</dbReference>
<dbReference type="VEuPathDB" id="FungiDB:TRIVIDRAFT_71034"/>
<dbReference type="Gene3D" id="1.10.510.10">
    <property type="entry name" value="Transferase(Phosphotransferase) domain 1"/>
    <property type="match status" value="1"/>
</dbReference>
<dbReference type="GO" id="GO:0005524">
    <property type="term" value="F:ATP binding"/>
    <property type="evidence" value="ECO:0007669"/>
    <property type="project" value="InterPro"/>
</dbReference>
<dbReference type="AlphaFoldDB" id="G9MUA2"/>
<dbReference type="InterPro" id="IPR011009">
    <property type="entry name" value="Kinase-like_dom_sf"/>
</dbReference>
<accession>G9MUA2</accession>
<reference evidence="2 3" key="1">
    <citation type="journal article" date="2011" name="Genome Biol.">
        <title>Comparative genome sequence analysis underscores mycoparasitism as the ancestral life style of Trichoderma.</title>
        <authorList>
            <person name="Kubicek C.P."/>
            <person name="Herrera-Estrella A."/>
            <person name="Seidl-Seiboth V."/>
            <person name="Martinez D.A."/>
            <person name="Druzhinina I.S."/>
            <person name="Thon M."/>
            <person name="Zeilinger S."/>
            <person name="Casas-Flores S."/>
            <person name="Horwitz B.A."/>
            <person name="Mukherjee P.K."/>
            <person name="Mukherjee M."/>
            <person name="Kredics L."/>
            <person name="Alcaraz L.D."/>
            <person name="Aerts A."/>
            <person name="Antal Z."/>
            <person name="Atanasova L."/>
            <person name="Cervantes-Badillo M.G."/>
            <person name="Challacombe J."/>
            <person name="Chertkov O."/>
            <person name="McCluskey K."/>
            <person name="Coulpier F."/>
            <person name="Deshpande N."/>
            <person name="von Doehren H."/>
            <person name="Ebbole D.J."/>
            <person name="Esquivel-Naranjo E.U."/>
            <person name="Fekete E."/>
            <person name="Flipphi M."/>
            <person name="Glaser F."/>
            <person name="Gomez-Rodriguez E.Y."/>
            <person name="Gruber S."/>
            <person name="Han C."/>
            <person name="Henrissat B."/>
            <person name="Hermosa R."/>
            <person name="Hernandez-Onate M."/>
            <person name="Karaffa L."/>
            <person name="Kosti I."/>
            <person name="Le Crom S."/>
            <person name="Lindquist E."/>
            <person name="Lucas S."/>
            <person name="Luebeck M."/>
            <person name="Luebeck P.S."/>
            <person name="Margeot A."/>
            <person name="Metz B."/>
            <person name="Misra M."/>
            <person name="Nevalainen H."/>
            <person name="Omann M."/>
            <person name="Packer N."/>
            <person name="Perrone G."/>
            <person name="Uresti-Rivera E.E."/>
            <person name="Salamov A."/>
            <person name="Schmoll M."/>
            <person name="Seiboth B."/>
            <person name="Shapiro H."/>
            <person name="Sukno S."/>
            <person name="Tamayo-Ramos J.A."/>
            <person name="Tisch D."/>
            <person name="Wiest A."/>
            <person name="Wilkinson H.H."/>
            <person name="Zhang M."/>
            <person name="Coutinho P.M."/>
            <person name="Kenerley C.M."/>
            <person name="Monte E."/>
            <person name="Baker S.E."/>
            <person name="Grigoriev I.V."/>
        </authorList>
    </citation>
    <scope>NUCLEOTIDE SEQUENCE [LARGE SCALE GENOMIC DNA]</scope>
    <source>
        <strain evidence="3">Gv29-8 / FGSC 10586</strain>
    </source>
</reference>
<dbReference type="Gene3D" id="3.30.200.20">
    <property type="entry name" value="Phosphorylase Kinase, domain 1"/>
    <property type="match status" value="1"/>
</dbReference>
<evidence type="ECO:0000313" key="2">
    <source>
        <dbReference type="EMBL" id="EHK21972.1"/>
    </source>
</evidence>
<dbReference type="GO" id="GO:0005634">
    <property type="term" value="C:nucleus"/>
    <property type="evidence" value="ECO:0007669"/>
    <property type="project" value="TreeGrafter"/>
</dbReference>
<comment type="caution">
    <text evidence="2">The sequence shown here is derived from an EMBL/GenBank/DDBJ whole genome shotgun (WGS) entry which is preliminary data.</text>
</comment>
<dbReference type="Proteomes" id="UP000007115">
    <property type="component" value="Unassembled WGS sequence"/>
</dbReference>